<evidence type="ECO:0000313" key="1">
    <source>
        <dbReference type="EMBL" id="KAK0707284.1"/>
    </source>
</evidence>
<dbReference type="EMBL" id="JAUKUA010000006">
    <property type="protein sequence ID" value="KAK0707284.1"/>
    <property type="molecule type" value="Genomic_DNA"/>
</dbReference>
<evidence type="ECO:0000313" key="2">
    <source>
        <dbReference type="Proteomes" id="UP001172102"/>
    </source>
</evidence>
<dbReference type="AlphaFoldDB" id="A0AA40DKQ7"/>
<proteinExistence type="predicted"/>
<dbReference type="Proteomes" id="UP001172102">
    <property type="component" value="Unassembled WGS sequence"/>
</dbReference>
<organism evidence="1 2">
    <name type="scientific">Lasiosphaeris hirsuta</name>
    <dbReference type="NCBI Taxonomy" id="260670"/>
    <lineage>
        <taxon>Eukaryota</taxon>
        <taxon>Fungi</taxon>
        <taxon>Dikarya</taxon>
        <taxon>Ascomycota</taxon>
        <taxon>Pezizomycotina</taxon>
        <taxon>Sordariomycetes</taxon>
        <taxon>Sordariomycetidae</taxon>
        <taxon>Sordariales</taxon>
        <taxon>Lasiosphaeriaceae</taxon>
        <taxon>Lasiosphaeris</taxon>
    </lineage>
</organism>
<protein>
    <submittedName>
        <fullName evidence="1">Uncharacterized protein</fullName>
    </submittedName>
</protein>
<accession>A0AA40DKQ7</accession>
<reference evidence="1" key="1">
    <citation type="submission" date="2023-06" db="EMBL/GenBank/DDBJ databases">
        <title>Genome-scale phylogeny and comparative genomics of the fungal order Sordariales.</title>
        <authorList>
            <consortium name="Lawrence Berkeley National Laboratory"/>
            <person name="Hensen N."/>
            <person name="Bonometti L."/>
            <person name="Westerberg I."/>
            <person name="Brannstrom I.O."/>
            <person name="Guillou S."/>
            <person name="Cros-Aarteil S."/>
            <person name="Calhoun S."/>
            <person name="Haridas S."/>
            <person name="Kuo A."/>
            <person name="Mondo S."/>
            <person name="Pangilinan J."/>
            <person name="Riley R."/>
            <person name="Labutti K."/>
            <person name="Andreopoulos B."/>
            <person name="Lipzen A."/>
            <person name="Chen C."/>
            <person name="Yanf M."/>
            <person name="Daum C."/>
            <person name="Ng V."/>
            <person name="Clum A."/>
            <person name="Steindorff A."/>
            <person name="Ohm R."/>
            <person name="Martin F."/>
            <person name="Silar P."/>
            <person name="Natvig D."/>
            <person name="Lalanne C."/>
            <person name="Gautier V."/>
            <person name="Ament-Velasquez S.L."/>
            <person name="Kruys A."/>
            <person name="Hutchinson M.I."/>
            <person name="Powell A.J."/>
            <person name="Barry K."/>
            <person name="Miller A.N."/>
            <person name="Grigoriev I.V."/>
            <person name="Debuchy R."/>
            <person name="Gladieux P."/>
            <person name="Thoren M.H."/>
            <person name="Johannesson H."/>
        </authorList>
    </citation>
    <scope>NUCLEOTIDE SEQUENCE</scope>
    <source>
        <strain evidence="1">SMH4607-1</strain>
    </source>
</reference>
<keyword evidence="2" id="KW-1185">Reference proteome</keyword>
<name>A0AA40DKQ7_9PEZI</name>
<comment type="caution">
    <text evidence="1">The sequence shown here is derived from an EMBL/GenBank/DDBJ whole genome shotgun (WGS) entry which is preliminary data.</text>
</comment>
<gene>
    <name evidence="1" type="ORF">B0H67DRAFT_307326</name>
</gene>
<sequence length="102" mass="11184">MGCTSRRGRGLGRAPTVSGGCRVCGARMRPCFGLSGSRRRVRRGCMRCRLRMIWCLVRASILCLGKSNALLEVGKALAELLRRYGISIANPVRPVKSTDYIA</sequence>